<dbReference type="PRINTS" id="PR00080">
    <property type="entry name" value="SDRFAMILY"/>
</dbReference>
<reference evidence="3 4" key="1">
    <citation type="journal article" date="2012" name="Antonie Van Leeuwenhoek">
        <title>Shewanella litorisediminis sp. nov., a gammaproteobacterium isolated from a tidal flat sediment.</title>
        <authorList>
            <person name="Lee M.H."/>
            <person name="Yoon J.H."/>
        </authorList>
    </citation>
    <scope>NUCLEOTIDE SEQUENCE [LARGE SCALE GENOMIC DNA]</scope>
    <source>
        <strain evidence="3 4">SMK1-12</strain>
    </source>
</reference>
<comment type="similarity">
    <text evidence="1">Belongs to the short-chain dehydrogenases/reductases (SDR) family.</text>
</comment>
<dbReference type="EMBL" id="CP069213">
    <property type="protein sequence ID" value="QRH03456.1"/>
    <property type="molecule type" value="Genomic_DNA"/>
</dbReference>
<dbReference type="Pfam" id="PF13561">
    <property type="entry name" value="adh_short_C2"/>
    <property type="match status" value="1"/>
</dbReference>
<dbReference type="SUPFAM" id="SSF51735">
    <property type="entry name" value="NAD(P)-binding Rossmann-fold domains"/>
    <property type="match status" value="1"/>
</dbReference>
<protein>
    <submittedName>
        <fullName evidence="3">SDR family oxidoreductase</fullName>
    </submittedName>
</protein>
<evidence type="ECO:0000313" key="3">
    <source>
        <dbReference type="EMBL" id="QRH03456.1"/>
    </source>
</evidence>
<dbReference type="Gene3D" id="3.40.50.720">
    <property type="entry name" value="NAD(P)-binding Rossmann-like Domain"/>
    <property type="match status" value="1"/>
</dbReference>
<name>A0ABX7G7Y5_9GAMM</name>
<dbReference type="InterPro" id="IPR002347">
    <property type="entry name" value="SDR_fam"/>
</dbReference>
<evidence type="ECO:0000256" key="2">
    <source>
        <dbReference type="ARBA" id="ARBA00023002"/>
    </source>
</evidence>
<dbReference type="RefSeq" id="WP_203327009.1">
    <property type="nucleotide sequence ID" value="NZ_CP069213.1"/>
</dbReference>
<gene>
    <name evidence="3" type="ORF">JQC75_08810</name>
</gene>
<keyword evidence="4" id="KW-1185">Reference proteome</keyword>
<dbReference type="PANTHER" id="PTHR43639">
    <property type="entry name" value="OXIDOREDUCTASE, SHORT-CHAIN DEHYDROGENASE/REDUCTASE FAMILY (AFU_ORTHOLOGUE AFUA_5G02870)"/>
    <property type="match status" value="1"/>
</dbReference>
<proteinExistence type="inferred from homology"/>
<sequence>MTASHIEITPRWALVTGAAKRIGAAIASKLHNEGWNVFIHCHHSIEDAERLADFLCQKRANSAKVICFDLARTDAAEHIRDQIAQSGVSLALLVNNASLFEKDPAIPSLSHAQTIMGVNCLQPYLLAIALAPLLASSGGSVINLCDIHGERPLRQHGLYSISKAALSMATLSLAQELAPAVRVNGIAPGAILWPETDDAKPQKVLTEIPLARAGAPLDIANLVSFLAQADYISGQIIAVDGGRSATGYLGAG</sequence>
<dbReference type="InterPro" id="IPR036291">
    <property type="entry name" value="NAD(P)-bd_dom_sf"/>
</dbReference>
<evidence type="ECO:0000313" key="4">
    <source>
        <dbReference type="Proteomes" id="UP000596252"/>
    </source>
</evidence>
<organism evidence="3 4">
    <name type="scientific">Shewanella litorisediminis</name>
    <dbReference type="NCBI Taxonomy" id="1173586"/>
    <lineage>
        <taxon>Bacteria</taxon>
        <taxon>Pseudomonadati</taxon>
        <taxon>Pseudomonadota</taxon>
        <taxon>Gammaproteobacteria</taxon>
        <taxon>Alteromonadales</taxon>
        <taxon>Shewanellaceae</taxon>
        <taxon>Shewanella</taxon>
    </lineage>
</organism>
<dbReference type="Proteomes" id="UP000596252">
    <property type="component" value="Chromosome"/>
</dbReference>
<accession>A0ABX7G7Y5</accession>
<dbReference type="PRINTS" id="PR00081">
    <property type="entry name" value="GDHRDH"/>
</dbReference>
<keyword evidence="2" id="KW-0560">Oxidoreductase</keyword>
<evidence type="ECO:0000256" key="1">
    <source>
        <dbReference type="ARBA" id="ARBA00006484"/>
    </source>
</evidence>
<dbReference type="PANTHER" id="PTHR43639:SF1">
    <property type="entry name" value="SHORT-CHAIN DEHYDROGENASE_REDUCTASE FAMILY PROTEIN"/>
    <property type="match status" value="1"/>
</dbReference>